<dbReference type="GO" id="GO:0016787">
    <property type="term" value="F:hydrolase activity"/>
    <property type="evidence" value="ECO:0007669"/>
    <property type="project" value="UniProtKB-KW"/>
</dbReference>
<name>A0A5J6GGG0_STRKN</name>
<dbReference type="PROSITE" id="PS51470">
    <property type="entry name" value="FG_GAP"/>
    <property type="match status" value="1"/>
</dbReference>
<dbReference type="SUPFAM" id="SSF69318">
    <property type="entry name" value="Integrin alpha N-terminal domain"/>
    <property type="match status" value="1"/>
</dbReference>
<dbReference type="PROSITE" id="PS51318">
    <property type="entry name" value="TAT"/>
    <property type="match status" value="1"/>
</dbReference>
<evidence type="ECO:0000256" key="5">
    <source>
        <dbReference type="SAM" id="MobiDB-lite"/>
    </source>
</evidence>
<keyword evidence="4" id="KW-0325">Glycoprotein</keyword>
<sequence>MSKPKHKRTLTRSRRTRLAAATATAAALTGGLLGLTATTASAAGPAAATQADDADFNGDGAADLATSAPLAAVGGQDKAGQVTVTYGGTARHHVSYSQNSPGVPGSAEKSDRFGGDTAYGDFDRDGYDDLVVAAAGEDVGSDVDGGTVQVLWGSKNGLTGGTTLKDPRPTKHDLFGGPLQAGDFDGDGKDDLAVGSGSGAATIDMFKGGITRTGATGGHYTVLPPITSAPGEGPFNLHSGDVNGDGKDDLIVNGFSTGDGYNANLWLPGSARGVTTNGVQRLPGGHITDVGDTDKDGHDDIIIGLTWDDGIDGAHKGGTVYVVKGNANGPYGDTQVITQDTQGVPGGSEKGDAFGAELDLGDIDGDGNLDLAVGTPGEDLDGVADAGAVTVFYGAADGSGLSPANSVLLSQNSPGVPNSNEKSDVFGSDVHIDDLNDDGRGDIAIGASGENAGNGALYVLDSLPNGTLSGSSGVYTSTVGISGAGTPRFGANFAD</sequence>
<evidence type="ECO:0000313" key="7">
    <source>
        <dbReference type="EMBL" id="QEU92985.1"/>
    </source>
</evidence>
<dbReference type="SMART" id="SM00191">
    <property type="entry name" value="Int_alpha"/>
    <property type="match status" value="6"/>
</dbReference>
<evidence type="ECO:0000256" key="4">
    <source>
        <dbReference type="ARBA" id="ARBA00023180"/>
    </source>
</evidence>
<dbReference type="Pfam" id="PF13517">
    <property type="entry name" value="FG-GAP_3"/>
    <property type="match status" value="1"/>
</dbReference>
<feature type="signal peptide" evidence="6">
    <location>
        <begin position="1"/>
        <end position="42"/>
    </location>
</feature>
<dbReference type="AlphaFoldDB" id="A0A5J6GGG0"/>
<feature type="chain" id="PRO_5023810493" evidence="6">
    <location>
        <begin position="43"/>
        <end position="495"/>
    </location>
</feature>
<keyword evidence="3" id="KW-0378">Hydrolase</keyword>
<keyword evidence="2" id="KW-0677">Repeat</keyword>
<dbReference type="OrthoDB" id="344301at2"/>
<dbReference type="RefSeq" id="WP_079043390.1">
    <property type="nucleotide sequence ID" value="NZ_CP023699.1"/>
</dbReference>
<dbReference type="InterPro" id="IPR000413">
    <property type="entry name" value="Integrin_alpha"/>
</dbReference>
<dbReference type="InterPro" id="IPR013517">
    <property type="entry name" value="FG-GAP"/>
</dbReference>
<dbReference type="Proteomes" id="UP000325529">
    <property type="component" value="Chromosome"/>
</dbReference>
<dbReference type="InterPro" id="IPR006311">
    <property type="entry name" value="TAT_signal"/>
</dbReference>
<dbReference type="PRINTS" id="PR01185">
    <property type="entry name" value="INTEGRINA"/>
</dbReference>
<protein>
    <submittedName>
        <fullName evidence="7">VCBS repeat-containing protein</fullName>
    </submittedName>
</protein>
<keyword evidence="8" id="KW-1185">Reference proteome</keyword>
<gene>
    <name evidence="7" type="ORF">CP970_20545</name>
</gene>
<dbReference type="PANTHER" id="PTHR23221:SF7">
    <property type="entry name" value="PHOSPHATIDYLINOSITOL-GLYCAN-SPECIFIC PHOSPHOLIPASE D"/>
    <property type="match status" value="1"/>
</dbReference>
<evidence type="ECO:0000313" key="8">
    <source>
        <dbReference type="Proteomes" id="UP000325529"/>
    </source>
</evidence>
<dbReference type="InterPro" id="IPR028994">
    <property type="entry name" value="Integrin_alpha_N"/>
</dbReference>
<feature type="region of interest" description="Disordered" evidence="5">
    <location>
        <begin position="93"/>
        <end position="114"/>
    </location>
</feature>
<dbReference type="GO" id="GO:0007155">
    <property type="term" value="P:cell adhesion"/>
    <property type="evidence" value="ECO:0007669"/>
    <property type="project" value="InterPro"/>
</dbReference>
<dbReference type="PANTHER" id="PTHR23221">
    <property type="entry name" value="GLYCOSYLPHOSPHATIDYLINOSITOL PHOSPHOLIPASE D"/>
    <property type="match status" value="1"/>
</dbReference>
<dbReference type="GO" id="GO:0008305">
    <property type="term" value="C:integrin complex"/>
    <property type="evidence" value="ECO:0007669"/>
    <property type="project" value="InterPro"/>
</dbReference>
<evidence type="ECO:0000256" key="1">
    <source>
        <dbReference type="ARBA" id="ARBA00022729"/>
    </source>
</evidence>
<proteinExistence type="predicted"/>
<dbReference type="Gene3D" id="2.130.10.130">
    <property type="entry name" value="Integrin alpha, N-terminal"/>
    <property type="match status" value="4"/>
</dbReference>
<evidence type="ECO:0000256" key="2">
    <source>
        <dbReference type="ARBA" id="ARBA00022737"/>
    </source>
</evidence>
<dbReference type="InterPro" id="IPR013519">
    <property type="entry name" value="Int_alpha_beta-p"/>
</dbReference>
<dbReference type="Pfam" id="PF01839">
    <property type="entry name" value="FG-GAP"/>
    <property type="match status" value="3"/>
</dbReference>
<evidence type="ECO:0000256" key="6">
    <source>
        <dbReference type="SAM" id="SignalP"/>
    </source>
</evidence>
<evidence type="ECO:0000256" key="3">
    <source>
        <dbReference type="ARBA" id="ARBA00022801"/>
    </source>
</evidence>
<dbReference type="EMBL" id="CP023699">
    <property type="protein sequence ID" value="QEU92985.1"/>
    <property type="molecule type" value="Genomic_DNA"/>
</dbReference>
<keyword evidence="1 6" id="KW-0732">Signal</keyword>
<organism evidence="7 8">
    <name type="scientific">Streptomyces kanamyceticus</name>
    <dbReference type="NCBI Taxonomy" id="1967"/>
    <lineage>
        <taxon>Bacteria</taxon>
        <taxon>Bacillati</taxon>
        <taxon>Actinomycetota</taxon>
        <taxon>Actinomycetes</taxon>
        <taxon>Kitasatosporales</taxon>
        <taxon>Streptomycetaceae</taxon>
        <taxon>Streptomyces</taxon>
    </lineage>
</organism>
<dbReference type="KEGG" id="ska:CP970_20545"/>
<accession>A0A5J6GGG0</accession>
<reference evidence="7 8" key="1">
    <citation type="submission" date="2017-09" db="EMBL/GenBank/DDBJ databases">
        <authorList>
            <person name="Lee N."/>
            <person name="Cho B.-K."/>
        </authorList>
    </citation>
    <scope>NUCLEOTIDE SEQUENCE [LARGE SCALE GENOMIC DNA]</scope>
    <source>
        <strain evidence="7 8">ATCC 12853</strain>
    </source>
</reference>